<comment type="caution">
    <text evidence="7">The sequence shown here is derived from an EMBL/GenBank/DDBJ whole genome shotgun (WGS) entry which is preliminary data.</text>
</comment>
<keyword evidence="3" id="KW-0378">Hydrolase</keyword>
<dbReference type="RefSeq" id="WP_010006780.1">
    <property type="nucleotide sequence ID" value="NZ_JAGYGP010000003.1"/>
</dbReference>
<dbReference type="Pfam" id="PF13180">
    <property type="entry name" value="PDZ_2"/>
    <property type="match status" value="1"/>
</dbReference>
<keyword evidence="2" id="KW-0645">Protease</keyword>
<evidence type="ECO:0000256" key="1">
    <source>
        <dbReference type="ARBA" id="ARBA00010541"/>
    </source>
</evidence>
<dbReference type="PANTHER" id="PTHR43343:SF3">
    <property type="entry name" value="PROTEASE DO-LIKE 8, CHLOROPLASTIC"/>
    <property type="match status" value="1"/>
</dbReference>
<dbReference type="Proteomes" id="UP000295681">
    <property type="component" value="Unassembled WGS sequence"/>
</dbReference>
<evidence type="ECO:0000313" key="8">
    <source>
        <dbReference type="Proteomes" id="UP000295681"/>
    </source>
</evidence>
<dbReference type="InterPro" id="IPR051201">
    <property type="entry name" value="Chloro_Bact_Ser_Proteases"/>
</dbReference>
<sequence>MKKEALTKIIGTGIIAGVIGGVLTLGGQYGYNQLQANQSNQATVTSSKETKKISTSKNNATTAYNKIANAVVSVLNYQRSGTSSTGQLSTASEGSGVIYKQANGQAYIATNNHVIDGASKIQVLLHNGKKLDATLVGHDAMTDLAVLKIDAANISTVASFADSDKLNVGQTVLAIGSPLGSEYASSVTQGIVSATKRLVEEQSENGQSYGGSTVIQTDAAINPGNSGGPLINLAGQVVGINSMKLSSSSSGTNVEGMGFAIPSNQVVDIINKLVKDGSVIRPAIGIGLVNLSEVPADVQKNTLKIPDTVTGGVVIMSVTANGPAQKAGLQKYDVITGIDGQSISGQGELREELYKHKLGDTIKVTYYHGSDKKTVNVKLTQKLAS</sequence>
<proteinExistence type="inferred from homology"/>
<dbReference type="Gene3D" id="2.40.10.10">
    <property type="entry name" value="Trypsin-like serine proteases"/>
    <property type="match status" value="2"/>
</dbReference>
<dbReference type="SUPFAM" id="SSF50494">
    <property type="entry name" value="Trypsin-like serine proteases"/>
    <property type="match status" value="1"/>
</dbReference>
<keyword evidence="4" id="KW-0720">Serine protease</keyword>
<accession>A0A4R5NBN2</accession>
<dbReference type="Pfam" id="PF13365">
    <property type="entry name" value="Trypsin_2"/>
    <property type="match status" value="1"/>
</dbReference>
<dbReference type="PANTHER" id="PTHR43343">
    <property type="entry name" value="PEPTIDASE S12"/>
    <property type="match status" value="1"/>
</dbReference>
<feature type="domain" description="PDZ" evidence="6">
    <location>
        <begin position="288"/>
        <end position="345"/>
    </location>
</feature>
<keyword evidence="5" id="KW-0472">Membrane</keyword>
<dbReference type="GO" id="GO:0004252">
    <property type="term" value="F:serine-type endopeptidase activity"/>
    <property type="evidence" value="ECO:0007669"/>
    <property type="project" value="InterPro"/>
</dbReference>
<evidence type="ECO:0000256" key="2">
    <source>
        <dbReference type="ARBA" id="ARBA00022670"/>
    </source>
</evidence>
<dbReference type="PROSITE" id="PS50106">
    <property type="entry name" value="PDZ"/>
    <property type="match status" value="1"/>
</dbReference>
<dbReference type="EMBL" id="PUFI01000002">
    <property type="protein sequence ID" value="TDG70045.1"/>
    <property type="molecule type" value="Genomic_DNA"/>
</dbReference>
<dbReference type="InterPro" id="IPR043504">
    <property type="entry name" value="Peptidase_S1_PA_chymotrypsin"/>
</dbReference>
<dbReference type="SUPFAM" id="SSF50156">
    <property type="entry name" value="PDZ domain-like"/>
    <property type="match status" value="1"/>
</dbReference>
<keyword evidence="8" id="KW-1185">Reference proteome</keyword>
<evidence type="ECO:0000313" key="7">
    <source>
        <dbReference type="EMBL" id="TDG70045.1"/>
    </source>
</evidence>
<dbReference type="PRINTS" id="PR00834">
    <property type="entry name" value="PROTEASES2C"/>
</dbReference>
<dbReference type="InterPro" id="IPR001940">
    <property type="entry name" value="Peptidase_S1C"/>
</dbReference>
<dbReference type="SMART" id="SM00228">
    <property type="entry name" value="PDZ"/>
    <property type="match status" value="1"/>
</dbReference>
<dbReference type="STRING" id="907931.GCA_000165675_01819"/>
<dbReference type="GO" id="GO:0006508">
    <property type="term" value="P:proteolysis"/>
    <property type="evidence" value="ECO:0007669"/>
    <property type="project" value="UniProtKB-KW"/>
</dbReference>
<dbReference type="InterPro" id="IPR036034">
    <property type="entry name" value="PDZ_sf"/>
</dbReference>
<organism evidence="7 8">
    <name type="scientific">Leuconostoc fallax</name>
    <dbReference type="NCBI Taxonomy" id="1251"/>
    <lineage>
        <taxon>Bacteria</taxon>
        <taxon>Bacillati</taxon>
        <taxon>Bacillota</taxon>
        <taxon>Bacilli</taxon>
        <taxon>Lactobacillales</taxon>
        <taxon>Lactobacillaceae</taxon>
        <taxon>Leuconostoc</taxon>
    </lineage>
</organism>
<name>A0A4R5NBN2_9LACO</name>
<dbReference type="InterPro" id="IPR009003">
    <property type="entry name" value="Peptidase_S1_PA"/>
</dbReference>
<reference evidence="7 8" key="1">
    <citation type="journal article" date="2019" name="Appl. Microbiol. Biotechnol.">
        <title>Uncovering carbohydrate metabolism through a genotype-phenotype association study of 56 lactic acid bacteria genomes.</title>
        <authorList>
            <person name="Buron-Moles G."/>
            <person name="Chailyan A."/>
            <person name="Dolejs I."/>
            <person name="Forster J."/>
            <person name="Miks M.H."/>
        </authorList>
    </citation>
    <scope>NUCLEOTIDE SEQUENCE [LARGE SCALE GENOMIC DNA]</scope>
    <source>
        <strain evidence="7 8">ATCC 700006</strain>
    </source>
</reference>
<evidence type="ECO:0000256" key="5">
    <source>
        <dbReference type="SAM" id="Phobius"/>
    </source>
</evidence>
<dbReference type="InterPro" id="IPR001478">
    <property type="entry name" value="PDZ"/>
</dbReference>
<protein>
    <recommendedName>
        <fullName evidence="6">PDZ domain-containing protein</fullName>
    </recommendedName>
</protein>
<evidence type="ECO:0000256" key="4">
    <source>
        <dbReference type="ARBA" id="ARBA00022825"/>
    </source>
</evidence>
<keyword evidence="5" id="KW-0812">Transmembrane</keyword>
<dbReference type="Gene3D" id="2.30.42.10">
    <property type="match status" value="1"/>
</dbReference>
<evidence type="ECO:0000256" key="3">
    <source>
        <dbReference type="ARBA" id="ARBA00022801"/>
    </source>
</evidence>
<gene>
    <name evidence="7" type="ORF">C5L23_001569</name>
</gene>
<dbReference type="CDD" id="cd06781">
    <property type="entry name" value="cpPDZ_BsHtra-like"/>
    <property type="match status" value="1"/>
</dbReference>
<comment type="similarity">
    <text evidence="1">Belongs to the peptidase S1C family.</text>
</comment>
<dbReference type="AlphaFoldDB" id="A0A4R5NBN2"/>
<feature type="transmembrane region" description="Helical" evidence="5">
    <location>
        <begin position="9"/>
        <end position="31"/>
    </location>
</feature>
<keyword evidence="5" id="KW-1133">Transmembrane helix</keyword>
<evidence type="ECO:0000259" key="6">
    <source>
        <dbReference type="PROSITE" id="PS50106"/>
    </source>
</evidence>